<evidence type="ECO:0000313" key="1">
    <source>
        <dbReference type="EMBL" id="RDX81655.1"/>
    </source>
</evidence>
<organism evidence="1 2">
    <name type="scientific">Mucuna pruriens</name>
    <name type="common">Velvet bean</name>
    <name type="synonym">Dolichos pruriens</name>
    <dbReference type="NCBI Taxonomy" id="157652"/>
    <lineage>
        <taxon>Eukaryota</taxon>
        <taxon>Viridiplantae</taxon>
        <taxon>Streptophyta</taxon>
        <taxon>Embryophyta</taxon>
        <taxon>Tracheophyta</taxon>
        <taxon>Spermatophyta</taxon>
        <taxon>Magnoliopsida</taxon>
        <taxon>eudicotyledons</taxon>
        <taxon>Gunneridae</taxon>
        <taxon>Pentapetalae</taxon>
        <taxon>rosids</taxon>
        <taxon>fabids</taxon>
        <taxon>Fabales</taxon>
        <taxon>Fabaceae</taxon>
        <taxon>Papilionoideae</taxon>
        <taxon>50 kb inversion clade</taxon>
        <taxon>NPAAA clade</taxon>
        <taxon>indigoferoid/millettioid clade</taxon>
        <taxon>Phaseoleae</taxon>
        <taxon>Mucuna</taxon>
    </lineage>
</organism>
<comment type="caution">
    <text evidence="1">The sequence shown here is derived from an EMBL/GenBank/DDBJ whole genome shotgun (WGS) entry which is preliminary data.</text>
</comment>
<keyword evidence="2" id="KW-1185">Reference proteome</keyword>
<proteinExistence type="predicted"/>
<evidence type="ECO:0000313" key="2">
    <source>
        <dbReference type="Proteomes" id="UP000257109"/>
    </source>
</evidence>
<dbReference type="AlphaFoldDB" id="A0A371FTI9"/>
<name>A0A371FTI9_MUCPR</name>
<gene>
    <name evidence="1" type="ORF">CR513_37638</name>
</gene>
<accession>A0A371FTI9</accession>
<feature type="non-terminal residue" evidence="1">
    <location>
        <position position="1"/>
    </location>
</feature>
<reference evidence="1" key="1">
    <citation type="submission" date="2018-05" db="EMBL/GenBank/DDBJ databases">
        <title>Draft genome of Mucuna pruriens seed.</title>
        <authorList>
            <person name="Nnadi N.E."/>
            <person name="Vos R."/>
            <person name="Hasami M.H."/>
            <person name="Devisetty U.K."/>
            <person name="Aguiy J.C."/>
        </authorList>
    </citation>
    <scope>NUCLEOTIDE SEQUENCE [LARGE SCALE GENOMIC DNA]</scope>
    <source>
        <strain evidence="1">JCA_2017</strain>
    </source>
</reference>
<feature type="non-terminal residue" evidence="1">
    <location>
        <position position="168"/>
    </location>
</feature>
<sequence>MPNLVVIGEGIEPGVKNGKIAHVVGGTTLVKKTLPNAEKRRGGEANVIASSSVGHNHKAPLSYTQLSVGIPSLIVVHKSQYLGDEHVGLFLGSQLCGQKPNTLKPARLGPMVSPKRVFHLFFTLPHSAHFAFTKEGIGIAVSQHYQPWFLPNPQTATTPTIHSHEDRE</sequence>
<protein>
    <submittedName>
        <fullName evidence="1">Uncharacterized protein</fullName>
    </submittedName>
</protein>
<dbReference type="Proteomes" id="UP000257109">
    <property type="component" value="Unassembled WGS sequence"/>
</dbReference>
<dbReference type="EMBL" id="QJKJ01007865">
    <property type="protein sequence ID" value="RDX81655.1"/>
    <property type="molecule type" value="Genomic_DNA"/>
</dbReference>